<evidence type="ECO:0000313" key="4">
    <source>
        <dbReference type="Proteomes" id="UP000014227"/>
    </source>
</evidence>
<proteinExistence type="predicted"/>
<gene>
    <name evidence="3" type="ORF">CCALI_02494</name>
</gene>
<dbReference type="PATRIC" id="fig|1303518.3.peg.2591"/>
<evidence type="ECO:0000256" key="2">
    <source>
        <dbReference type="SAM" id="Phobius"/>
    </source>
</evidence>
<keyword evidence="2" id="KW-1133">Transmembrane helix</keyword>
<dbReference type="EMBL" id="HF951689">
    <property type="protein sequence ID" value="CCW36291.1"/>
    <property type="molecule type" value="Genomic_DNA"/>
</dbReference>
<keyword evidence="4" id="KW-1185">Reference proteome</keyword>
<dbReference type="AlphaFoldDB" id="S0EX08"/>
<evidence type="ECO:0000256" key="1">
    <source>
        <dbReference type="SAM" id="MobiDB-lite"/>
    </source>
</evidence>
<sequence length="85" mass="8879">MKTEVNPVAAAIIIIVVLAIAGFALWRSLKPETHYGEKPPGIPPSVAAEFQRRMGGVTPQNGNIPQTNNGGIPNGGYIAPPTAPH</sequence>
<protein>
    <submittedName>
        <fullName evidence="3">Uncharacterized protein</fullName>
    </submittedName>
</protein>
<dbReference type="RefSeq" id="WP_016483802.1">
    <property type="nucleotide sequence ID" value="NC_021487.1"/>
</dbReference>
<feature type="compositionally biased region" description="Polar residues" evidence="1">
    <location>
        <begin position="58"/>
        <end position="71"/>
    </location>
</feature>
<feature type="region of interest" description="Disordered" evidence="1">
    <location>
        <begin position="55"/>
        <end position="85"/>
    </location>
</feature>
<keyword evidence="2" id="KW-0812">Transmembrane</keyword>
<dbReference type="KEGG" id="ccz:CCALI_02494"/>
<dbReference type="HOGENOM" id="CLU_2506752_0_0_0"/>
<reference evidence="4" key="1">
    <citation type="submission" date="2013-03" db="EMBL/GenBank/DDBJ databases">
        <title>Genome sequence of Chthonomonas calidirosea, the first sequenced genome from the Armatimonadetes phylum (formally candidate division OP10).</title>
        <authorList>
            <person name="Lee K.C.Y."/>
            <person name="Morgan X.C."/>
            <person name="Dunfield P.F."/>
            <person name="Tamas I."/>
            <person name="Houghton K.M."/>
            <person name="Vyssotski M."/>
            <person name="Ryan J.L.J."/>
            <person name="Lagutin K."/>
            <person name="McDonald I.R."/>
            <person name="Stott M.B."/>
        </authorList>
    </citation>
    <scope>NUCLEOTIDE SEQUENCE [LARGE SCALE GENOMIC DNA]</scope>
    <source>
        <strain evidence="4">DSM 23976 / ICMP 18418 / T49</strain>
    </source>
</reference>
<feature type="transmembrane region" description="Helical" evidence="2">
    <location>
        <begin position="6"/>
        <end position="26"/>
    </location>
</feature>
<accession>S0EX08</accession>
<dbReference type="Proteomes" id="UP000014227">
    <property type="component" value="Chromosome I"/>
</dbReference>
<keyword evidence="2" id="KW-0472">Membrane</keyword>
<evidence type="ECO:0000313" key="3">
    <source>
        <dbReference type="EMBL" id="CCW36291.1"/>
    </source>
</evidence>
<name>S0EX08_CHTCT</name>
<dbReference type="STRING" id="454171.CP488_01596"/>
<organism evidence="3 4">
    <name type="scientific">Chthonomonas calidirosea (strain DSM 23976 / ICMP 18418 / T49)</name>
    <dbReference type="NCBI Taxonomy" id="1303518"/>
    <lineage>
        <taxon>Bacteria</taxon>
        <taxon>Bacillati</taxon>
        <taxon>Armatimonadota</taxon>
        <taxon>Chthonomonadia</taxon>
        <taxon>Chthonomonadales</taxon>
        <taxon>Chthonomonadaceae</taxon>
        <taxon>Chthonomonas</taxon>
    </lineage>
</organism>
<dbReference type="InParanoid" id="S0EX08"/>